<dbReference type="Proteomes" id="UP001150062">
    <property type="component" value="Unassembled WGS sequence"/>
</dbReference>
<feature type="compositionally biased region" description="Acidic residues" evidence="1">
    <location>
        <begin position="121"/>
        <end position="133"/>
    </location>
</feature>
<keyword evidence="2" id="KW-0472">Membrane</keyword>
<dbReference type="EMBL" id="JAOAOG010000133">
    <property type="protein sequence ID" value="KAJ6246444.1"/>
    <property type="molecule type" value="Genomic_DNA"/>
</dbReference>
<name>A0ABQ8YPB2_9EUKA</name>
<comment type="caution">
    <text evidence="3">The sequence shown here is derived from an EMBL/GenBank/DDBJ whole genome shotgun (WGS) entry which is preliminary data.</text>
</comment>
<protein>
    <recommendedName>
        <fullName evidence="5">Transmembrane protein</fullName>
    </recommendedName>
</protein>
<evidence type="ECO:0000313" key="4">
    <source>
        <dbReference type="Proteomes" id="UP001150062"/>
    </source>
</evidence>
<keyword evidence="4" id="KW-1185">Reference proteome</keyword>
<feature type="region of interest" description="Disordered" evidence="1">
    <location>
        <begin position="101"/>
        <end position="185"/>
    </location>
</feature>
<evidence type="ECO:0000313" key="3">
    <source>
        <dbReference type="EMBL" id="KAJ6246444.1"/>
    </source>
</evidence>
<reference evidence="3" key="1">
    <citation type="submission" date="2022-08" db="EMBL/GenBank/DDBJ databases">
        <title>Novel sulfate-reducing endosymbionts in the free-living metamonad Anaeramoeba.</title>
        <authorList>
            <person name="Jerlstrom-Hultqvist J."/>
            <person name="Cepicka I."/>
            <person name="Gallot-Lavallee L."/>
            <person name="Salas-Leiva D."/>
            <person name="Curtis B.A."/>
            <person name="Zahonova K."/>
            <person name="Pipaliya S."/>
            <person name="Dacks J."/>
            <person name="Roger A.J."/>
        </authorList>
    </citation>
    <scope>NUCLEOTIDE SEQUENCE</scope>
    <source>
        <strain evidence="3">Schooner1</strain>
    </source>
</reference>
<accession>A0ABQ8YPB2</accession>
<organism evidence="3 4">
    <name type="scientific">Anaeramoeba flamelloides</name>
    <dbReference type="NCBI Taxonomy" id="1746091"/>
    <lineage>
        <taxon>Eukaryota</taxon>
        <taxon>Metamonada</taxon>
        <taxon>Anaeramoebidae</taxon>
        <taxon>Anaeramoeba</taxon>
    </lineage>
</organism>
<feature type="transmembrane region" description="Helical" evidence="2">
    <location>
        <begin position="372"/>
        <end position="392"/>
    </location>
</feature>
<evidence type="ECO:0008006" key="5">
    <source>
        <dbReference type="Google" id="ProtNLM"/>
    </source>
</evidence>
<keyword evidence="2" id="KW-1133">Transmembrane helix</keyword>
<sequence>MSEAILKIKKPSKIPKEKLLRLLNKGGFDVDANLDHQSLVQLFLRIQEDLQAEIESDSSETELYPPTIYEIEQEKILKNNKKEKGKNNPNPMKDFILDLNNYSRSDSDSDSDLNSSSTIHEEEEKEEEEEEEKNELKKKRKKRKNDPLLTPPNSKAKKNYLGSYFTGSNSLHHKNSSRLSRKKYRTERIQRKRPYEENNDKFKKPKQPNFYIQKKRFTNKQKKGNHKFNTTRPVHKENRLESNFNSEIQYQQQEAEQNQLYNQPEIEIYDENPTNFQSRFPEEHILKDYNDPYIAFPQHKKQFNTQTSDDQEMDDLTLSQMNKGSSSMGEDISYSDEIGINNEISSQNSTNQFVYSPNYSKNDQNYETQASWFLKILIILFGMVIVLCIWYLSENYLK</sequence>
<gene>
    <name evidence="3" type="ORF">M0813_19110</name>
</gene>
<feature type="compositionally biased region" description="Basic residues" evidence="1">
    <location>
        <begin position="171"/>
        <end position="185"/>
    </location>
</feature>
<keyword evidence="2" id="KW-0812">Transmembrane</keyword>
<evidence type="ECO:0000256" key="1">
    <source>
        <dbReference type="SAM" id="MobiDB-lite"/>
    </source>
</evidence>
<proteinExistence type="predicted"/>
<evidence type="ECO:0000256" key="2">
    <source>
        <dbReference type="SAM" id="Phobius"/>
    </source>
</evidence>